<feature type="region of interest" description="Disordered" evidence="1">
    <location>
        <begin position="23"/>
        <end position="49"/>
    </location>
</feature>
<sequence length="92" mass="10245">MEFIYAKDLAEVLGSREGRGVQRTRKFEARSPSGRTVFPRSHGSGVSKVTSSSLAVIHTQADSTGPDERYCLHFVTYFCSCGEDRNISTQRK</sequence>
<gene>
    <name evidence="2" type="ORF">VTK73DRAFT_8173</name>
</gene>
<reference evidence="2 3" key="1">
    <citation type="journal article" date="2024" name="Commun. Biol.">
        <title>Comparative genomic analysis of thermophilic fungi reveals convergent evolutionary adaptations and gene losses.</title>
        <authorList>
            <person name="Steindorff A.S."/>
            <person name="Aguilar-Pontes M.V."/>
            <person name="Robinson A.J."/>
            <person name="Andreopoulos B."/>
            <person name="LaButti K."/>
            <person name="Kuo A."/>
            <person name="Mondo S."/>
            <person name="Riley R."/>
            <person name="Otillar R."/>
            <person name="Haridas S."/>
            <person name="Lipzen A."/>
            <person name="Grimwood J."/>
            <person name="Schmutz J."/>
            <person name="Clum A."/>
            <person name="Reid I.D."/>
            <person name="Moisan M.C."/>
            <person name="Butler G."/>
            <person name="Nguyen T.T.M."/>
            <person name="Dewar K."/>
            <person name="Conant G."/>
            <person name="Drula E."/>
            <person name="Henrissat B."/>
            <person name="Hansel C."/>
            <person name="Singer S."/>
            <person name="Hutchinson M.I."/>
            <person name="de Vries R.P."/>
            <person name="Natvig D.O."/>
            <person name="Powell A.J."/>
            <person name="Tsang A."/>
            <person name="Grigoriev I.V."/>
        </authorList>
    </citation>
    <scope>NUCLEOTIDE SEQUENCE [LARGE SCALE GENOMIC DNA]</scope>
    <source>
        <strain evidence="2 3">ATCC 24622</strain>
    </source>
</reference>
<evidence type="ECO:0000313" key="3">
    <source>
        <dbReference type="Proteomes" id="UP001586593"/>
    </source>
</evidence>
<keyword evidence="3" id="KW-1185">Reference proteome</keyword>
<protein>
    <submittedName>
        <fullName evidence="2">Uncharacterized protein</fullName>
    </submittedName>
</protein>
<accession>A0ABR3WA61</accession>
<dbReference type="Proteomes" id="UP001586593">
    <property type="component" value="Unassembled WGS sequence"/>
</dbReference>
<evidence type="ECO:0000256" key="1">
    <source>
        <dbReference type="SAM" id="MobiDB-lite"/>
    </source>
</evidence>
<name>A0ABR3WA61_9PEZI</name>
<organism evidence="2 3">
    <name type="scientific">Phialemonium thermophilum</name>
    <dbReference type="NCBI Taxonomy" id="223376"/>
    <lineage>
        <taxon>Eukaryota</taxon>
        <taxon>Fungi</taxon>
        <taxon>Dikarya</taxon>
        <taxon>Ascomycota</taxon>
        <taxon>Pezizomycotina</taxon>
        <taxon>Sordariomycetes</taxon>
        <taxon>Sordariomycetidae</taxon>
        <taxon>Cephalothecales</taxon>
        <taxon>Cephalothecaceae</taxon>
        <taxon>Phialemonium</taxon>
    </lineage>
</organism>
<dbReference type="EMBL" id="JAZHXJ010000578">
    <property type="protein sequence ID" value="KAL1856939.1"/>
    <property type="molecule type" value="Genomic_DNA"/>
</dbReference>
<evidence type="ECO:0000313" key="2">
    <source>
        <dbReference type="EMBL" id="KAL1856939.1"/>
    </source>
</evidence>
<comment type="caution">
    <text evidence="2">The sequence shown here is derived from an EMBL/GenBank/DDBJ whole genome shotgun (WGS) entry which is preliminary data.</text>
</comment>
<proteinExistence type="predicted"/>